<evidence type="ECO:0000313" key="3">
    <source>
        <dbReference type="EMBL" id="SIS57610.1"/>
    </source>
</evidence>
<dbReference type="PANTHER" id="PTHR14969:SF13">
    <property type="entry name" value="AT30094P"/>
    <property type="match status" value="1"/>
</dbReference>
<proteinExistence type="predicted"/>
<dbReference type="Proteomes" id="UP000186106">
    <property type="component" value="Unassembled WGS sequence"/>
</dbReference>
<evidence type="ECO:0000313" key="4">
    <source>
        <dbReference type="Proteomes" id="UP000186106"/>
    </source>
</evidence>
<dbReference type="SUPFAM" id="SSF48317">
    <property type="entry name" value="Acid phosphatase/Vanadium-dependent haloperoxidase"/>
    <property type="match status" value="1"/>
</dbReference>
<name>A0A1N7K7S3_9FLAO</name>
<organism evidence="3 4">
    <name type="scientific">Chryseobacterium joostei</name>
    <dbReference type="NCBI Taxonomy" id="112234"/>
    <lineage>
        <taxon>Bacteria</taxon>
        <taxon>Pseudomonadati</taxon>
        <taxon>Bacteroidota</taxon>
        <taxon>Flavobacteriia</taxon>
        <taxon>Flavobacteriales</taxon>
        <taxon>Weeksellaceae</taxon>
        <taxon>Chryseobacterium group</taxon>
        <taxon>Chryseobacterium</taxon>
    </lineage>
</organism>
<dbReference type="STRING" id="112234.SAMN05421768_11078"/>
<dbReference type="SMART" id="SM00014">
    <property type="entry name" value="acidPPc"/>
    <property type="match status" value="1"/>
</dbReference>
<evidence type="ECO:0000259" key="1">
    <source>
        <dbReference type="SMART" id="SM00014"/>
    </source>
</evidence>
<dbReference type="Gene3D" id="2.40.160.20">
    <property type="match status" value="1"/>
</dbReference>
<dbReference type="InterPro" id="IPR000326">
    <property type="entry name" value="PAP2/HPO"/>
</dbReference>
<dbReference type="Gene3D" id="1.20.144.10">
    <property type="entry name" value="Phosphatidic acid phosphatase type 2/haloperoxidase"/>
    <property type="match status" value="1"/>
</dbReference>
<keyword evidence="5" id="KW-1185">Reference proteome</keyword>
<dbReference type="RefSeq" id="WP_076357335.1">
    <property type="nucleotide sequence ID" value="NZ_CAMIMN010000298.1"/>
</dbReference>
<dbReference type="CDD" id="cd03394">
    <property type="entry name" value="PAP2_like_5"/>
    <property type="match status" value="1"/>
</dbReference>
<feature type="domain" description="Phosphatidic acid phosphatase type 2/haloperoxidase" evidence="1">
    <location>
        <begin position="121"/>
        <end position="222"/>
    </location>
</feature>
<accession>A0A1N7K7S3</accession>
<dbReference type="InterPro" id="IPR036938">
    <property type="entry name" value="PAP2/HPO_sf"/>
</dbReference>
<protein>
    <submittedName>
        <fullName evidence="3">PAP2 superfamily protein</fullName>
    </submittedName>
    <submittedName>
        <fullName evidence="2">Phosphatase PAP2 family protein</fullName>
    </submittedName>
</protein>
<sequence length="461" mass="51159">MKKLALASGILLQLHSYKAQDTVQSRNLKEDIALLNSNTSIQEKTPFLKKEWVKKSVAPTLLFAAAAATWGEKENIREVRNRYLPAFKVKYDDYLQYAPAVAVYGLKLGGVKGRNNLGRATLSYGASLVIMGILVNSIKYTAKVERPDGSKNNSFPSGHAAMAFTNASFLHKEYGMVNPAYSIAGYGSATLTGLGRNLNNRHWLPDILAGAGIGIISTELGYFFIDKIYKNKGDNLSMLSRIQGNDYPSFLAIKLGTTFGTTNFLKESELDDKKQIGFEGGLEGAYFFSKKWGVGGDFSFSSFPIKPMKVNLDDGDNYGEHEIITQSLGFLGAGIGPYFSHEFSDKWQLTLKATAGYSATASGKVFIKSDSIDSPNHQLEIARYKPKPAFRWNTGASITYKFNPGLGLTFYTDYNEIKSTIRYRFSDAIQENEELNEELNHMIAKEKINYVTLGLRLTAYF</sequence>
<dbReference type="OrthoDB" id="9773582at2"/>
<dbReference type="Pfam" id="PF01569">
    <property type="entry name" value="PAP2"/>
    <property type="match status" value="1"/>
</dbReference>
<dbReference type="Proteomes" id="UP000279541">
    <property type="component" value="Chromosome"/>
</dbReference>
<dbReference type="AlphaFoldDB" id="A0A1N7K7S3"/>
<reference evidence="3 4" key="1">
    <citation type="submission" date="2017-01" db="EMBL/GenBank/DDBJ databases">
        <authorList>
            <person name="Mah S.A."/>
            <person name="Swanson W.J."/>
            <person name="Moy G.W."/>
            <person name="Vacquier V.D."/>
        </authorList>
    </citation>
    <scope>NUCLEOTIDE SEQUENCE [LARGE SCALE GENOMIC DNA]</scope>
    <source>
        <strain evidence="3 4">DSM 16927</strain>
    </source>
</reference>
<dbReference type="KEGG" id="cjt:EG359_17750"/>
<reference evidence="2 5" key="2">
    <citation type="submission" date="2018-11" db="EMBL/GenBank/DDBJ databases">
        <title>Proposal to divide the Flavobacteriaceae and reorganize its genera based on Amino Acid Identity values calculated from whole genome sequences.</title>
        <authorList>
            <person name="Nicholson A.C."/>
            <person name="Gulvik C.A."/>
            <person name="Whitney A.M."/>
            <person name="Humrighouse B.W."/>
            <person name="Bell M."/>
            <person name="Holmes B."/>
            <person name="Steigerwalt A.G."/>
            <person name="Villarma A."/>
            <person name="Sheth M."/>
            <person name="Batra D."/>
            <person name="Pryor J."/>
            <person name="Bernardet J.-F."/>
            <person name="Hugo C."/>
            <person name="Kampfer P."/>
            <person name="Newman J."/>
            <person name="McQuiston J.R."/>
        </authorList>
    </citation>
    <scope>NUCLEOTIDE SEQUENCE [LARGE SCALE GENOMIC DNA]</scope>
    <source>
        <strain evidence="2 5">DSM 16927</strain>
    </source>
</reference>
<dbReference type="PANTHER" id="PTHR14969">
    <property type="entry name" value="SPHINGOSINE-1-PHOSPHATE PHOSPHOHYDROLASE"/>
    <property type="match status" value="1"/>
</dbReference>
<dbReference type="EMBL" id="CP033926">
    <property type="protein sequence ID" value="AZB01344.1"/>
    <property type="molecule type" value="Genomic_DNA"/>
</dbReference>
<evidence type="ECO:0000313" key="2">
    <source>
        <dbReference type="EMBL" id="AZB01344.1"/>
    </source>
</evidence>
<gene>
    <name evidence="2" type="ORF">EG359_17750</name>
    <name evidence="3" type="ORF">SAMN05421768_11078</name>
</gene>
<evidence type="ECO:0000313" key="5">
    <source>
        <dbReference type="Proteomes" id="UP000279541"/>
    </source>
</evidence>
<dbReference type="EMBL" id="FTNZ01000010">
    <property type="protein sequence ID" value="SIS57610.1"/>
    <property type="molecule type" value="Genomic_DNA"/>
</dbReference>